<accession>A0A075X8M7</accession>
<protein>
    <submittedName>
        <fullName evidence="1">Uncharacterized protein</fullName>
    </submittedName>
</protein>
<reference evidence="1" key="1">
    <citation type="journal article" date="2015" name="Appl. Environ. Microbiol.">
        <title>Molecular mechanism of nicotine degradation by a newly isolated strain, Ochrobactrum sp. strain SJY1.</title>
        <authorList>
            <person name="Yu H."/>
            <person name="Tang H."/>
            <person name="Zhu X."/>
            <person name="Li Y."/>
            <person name="Xu P."/>
        </authorList>
    </citation>
    <scope>NUCLEOTIDE SEQUENCE</scope>
    <source>
        <strain evidence="1">SJY1</strain>
    </source>
</reference>
<sequence>MLHPHARRVERETLWRYELSGSQQRGYLGFHRNVGAWNDLTNTKALHLQAPCFE</sequence>
<evidence type="ECO:0000313" key="1">
    <source>
        <dbReference type="EMBL" id="AIH15802.1"/>
    </source>
</evidence>
<dbReference type="AlphaFoldDB" id="A0A075X8M7"/>
<organism evidence="1">
    <name type="scientific">Ochrobactrum sp. SJY1</name>
    <dbReference type="NCBI Taxonomy" id="1526653"/>
    <lineage>
        <taxon>Bacteria</taxon>
        <taxon>Pseudomonadati</taxon>
        <taxon>Pseudomonadota</taxon>
        <taxon>Alphaproteobacteria</taxon>
        <taxon>Hyphomicrobiales</taxon>
        <taxon>Brucellaceae</taxon>
        <taxon>Brucella/Ochrobactrum group</taxon>
        <taxon>Ochrobactrum</taxon>
    </lineage>
</organism>
<proteinExistence type="predicted"/>
<dbReference type="EMBL" id="KM065745">
    <property type="protein sequence ID" value="AIH15802.1"/>
    <property type="molecule type" value="Genomic_DNA"/>
</dbReference>
<name>A0A075X8M7_9HYPH</name>